<feature type="binding site" evidence="3">
    <location>
        <position position="149"/>
    </location>
    <ligand>
        <name>a divalent metal cation</name>
        <dbReference type="ChEBI" id="CHEBI:60240"/>
        <label>2</label>
    </ligand>
</feature>
<feature type="binding site" evidence="3">
    <location>
        <position position="8"/>
    </location>
    <ligand>
        <name>a divalent metal cation</name>
        <dbReference type="ChEBI" id="CHEBI:60240"/>
        <label>1</label>
    </ligand>
</feature>
<protein>
    <submittedName>
        <fullName evidence="4">TatD family hydrolase</fullName>
    </submittedName>
</protein>
<dbReference type="InterPro" id="IPR001130">
    <property type="entry name" value="TatD-like"/>
</dbReference>
<dbReference type="Proteomes" id="UP000886786">
    <property type="component" value="Unassembled WGS sequence"/>
</dbReference>
<proteinExistence type="predicted"/>
<feature type="binding site" evidence="3">
    <location>
        <position position="6"/>
    </location>
    <ligand>
        <name>a divalent metal cation</name>
        <dbReference type="ChEBI" id="CHEBI:60240"/>
        <label>1</label>
    </ligand>
</feature>
<accession>A0A9D0ZQ76</accession>
<dbReference type="Gene3D" id="3.20.20.140">
    <property type="entry name" value="Metal-dependent hydrolases"/>
    <property type="match status" value="1"/>
</dbReference>
<dbReference type="NCBIfam" id="TIGR00010">
    <property type="entry name" value="YchF/TatD family DNA exonuclease"/>
    <property type="match status" value="1"/>
</dbReference>
<reference evidence="4" key="1">
    <citation type="submission" date="2020-10" db="EMBL/GenBank/DDBJ databases">
        <authorList>
            <person name="Gilroy R."/>
        </authorList>
    </citation>
    <scope>NUCLEOTIDE SEQUENCE</scope>
    <source>
        <strain evidence="4">CHK147-3167</strain>
    </source>
</reference>
<dbReference type="PANTHER" id="PTHR46124">
    <property type="entry name" value="D-AMINOACYL-TRNA DEACYLASE"/>
    <property type="match status" value="1"/>
</dbReference>
<dbReference type="GO" id="GO:0016788">
    <property type="term" value="F:hydrolase activity, acting on ester bonds"/>
    <property type="evidence" value="ECO:0007669"/>
    <property type="project" value="InterPro"/>
</dbReference>
<dbReference type="PROSITE" id="PS01137">
    <property type="entry name" value="TATD_1"/>
    <property type="match status" value="1"/>
</dbReference>
<dbReference type="FunFam" id="3.20.20.140:FF:000005">
    <property type="entry name" value="TatD family hydrolase"/>
    <property type="match status" value="1"/>
</dbReference>
<name>A0A9D0ZQ76_9FIRM</name>
<feature type="binding site" evidence="3">
    <location>
        <position position="124"/>
    </location>
    <ligand>
        <name>a divalent metal cation</name>
        <dbReference type="ChEBI" id="CHEBI:60240"/>
        <label>2</label>
    </ligand>
</feature>
<evidence type="ECO:0000256" key="3">
    <source>
        <dbReference type="PIRSR" id="PIRSR005902-1"/>
    </source>
</evidence>
<evidence type="ECO:0000256" key="2">
    <source>
        <dbReference type="ARBA" id="ARBA00022801"/>
    </source>
</evidence>
<dbReference type="PIRSF" id="PIRSF005902">
    <property type="entry name" value="DNase_TatD"/>
    <property type="match status" value="1"/>
</dbReference>
<keyword evidence="2 4" id="KW-0378">Hydrolase</keyword>
<dbReference type="InterPro" id="IPR018228">
    <property type="entry name" value="DNase_TatD-rel_CS"/>
</dbReference>
<dbReference type="GO" id="GO:0046872">
    <property type="term" value="F:metal ion binding"/>
    <property type="evidence" value="ECO:0007669"/>
    <property type="project" value="UniProtKB-KW"/>
</dbReference>
<feature type="binding site" evidence="3">
    <location>
        <position position="199"/>
    </location>
    <ligand>
        <name>a divalent metal cation</name>
        <dbReference type="ChEBI" id="CHEBI:60240"/>
        <label>1</label>
    </ligand>
</feature>
<evidence type="ECO:0000256" key="1">
    <source>
        <dbReference type="ARBA" id="ARBA00022723"/>
    </source>
</evidence>
<dbReference type="SUPFAM" id="SSF51556">
    <property type="entry name" value="Metallo-dependent hydrolases"/>
    <property type="match status" value="1"/>
</dbReference>
<dbReference type="PANTHER" id="PTHR46124:SF2">
    <property type="entry name" value="D-AMINOACYL-TRNA DEACYLASE"/>
    <property type="match status" value="1"/>
</dbReference>
<evidence type="ECO:0000313" key="4">
    <source>
        <dbReference type="EMBL" id="HIQ90247.1"/>
    </source>
</evidence>
<evidence type="ECO:0000313" key="5">
    <source>
        <dbReference type="Proteomes" id="UP000886786"/>
    </source>
</evidence>
<reference evidence="4" key="2">
    <citation type="journal article" date="2021" name="PeerJ">
        <title>Extensive microbial diversity within the chicken gut microbiome revealed by metagenomics and culture.</title>
        <authorList>
            <person name="Gilroy R."/>
            <person name="Ravi A."/>
            <person name="Getino M."/>
            <person name="Pursley I."/>
            <person name="Horton D.L."/>
            <person name="Alikhan N.F."/>
            <person name="Baker D."/>
            <person name="Gharbi K."/>
            <person name="Hall N."/>
            <person name="Watson M."/>
            <person name="Adriaenssens E.M."/>
            <person name="Foster-Nyarko E."/>
            <person name="Jarju S."/>
            <person name="Secka A."/>
            <person name="Antonio M."/>
            <person name="Oren A."/>
            <person name="Chaudhuri R.R."/>
            <person name="La Ragione R."/>
            <person name="Hildebrand F."/>
            <person name="Pallen M.J."/>
        </authorList>
    </citation>
    <scope>NUCLEOTIDE SEQUENCE</scope>
    <source>
        <strain evidence="4">CHK147-3167</strain>
    </source>
</reference>
<feature type="binding site" evidence="3">
    <location>
        <position position="88"/>
    </location>
    <ligand>
        <name>a divalent metal cation</name>
        <dbReference type="ChEBI" id="CHEBI:60240"/>
        <label>1</label>
    </ligand>
</feature>
<dbReference type="EMBL" id="DVFV01000027">
    <property type="protein sequence ID" value="HIQ90247.1"/>
    <property type="molecule type" value="Genomic_DNA"/>
</dbReference>
<organism evidence="4 5">
    <name type="scientific">Candidatus Coprosoma intestinipullorum</name>
    <dbReference type="NCBI Taxonomy" id="2840752"/>
    <lineage>
        <taxon>Bacteria</taxon>
        <taxon>Bacillati</taxon>
        <taxon>Bacillota</taxon>
        <taxon>Bacillota incertae sedis</taxon>
        <taxon>Candidatus Coprosoma</taxon>
    </lineage>
</organism>
<dbReference type="PROSITE" id="PS01091">
    <property type="entry name" value="TATD_3"/>
    <property type="match status" value="1"/>
</dbReference>
<gene>
    <name evidence="4" type="ORF">IAB27_01270</name>
</gene>
<dbReference type="Pfam" id="PF01026">
    <property type="entry name" value="TatD_DNase"/>
    <property type="match status" value="1"/>
</dbReference>
<keyword evidence="1 3" id="KW-0479">Metal-binding</keyword>
<dbReference type="InterPro" id="IPR032466">
    <property type="entry name" value="Metal_Hydrolase"/>
</dbReference>
<dbReference type="InterPro" id="IPR015991">
    <property type="entry name" value="TatD/YcfH-like"/>
</dbReference>
<dbReference type="CDD" id="cd01310">
    <property type="entry name" value="TatD_DNAse"/>
    <property type="match status" value="1"/>
</dbReference>
<sequence length="254" mass="29496">MIIDTHCHLDKEDYEDVEEIISHMENNIMIVCTATLDDIDEVINLCETHDNIFGTIGIHPEFADVYTEKHLEKLKKYLTHPKVVAIGEIGLDYHYTEENKEKQKELLIKQIRLANNYHKTIVIHTRDALEDTYNILKEYKDPNIKVDFHCYEGNEDQAKKLLKLNATFGIGGILTFKNDKRLKKVVQNVPLSSLVLETDCPYLTPTPLRGHRNEPVYVKYTAKFLAELLNEDLDKILDITTENAIRQFDLKNKL</sequence>
<comment type="caution">
    <text evidence="4">The sequence shown here is derived from an EMBL/GenBank/DDBJ whole genome shotgun (WGS) entry which is preliminary data.</text>
</comment>
<dbReference type="AlphaFoldDB" id="A0A9D0ZQ76"/>
<dbReference type="GO" id="GO:0004536">
    <property type="term" value="F:DNA nuclease activity"/>
    <property type="evidence" value="ECO:0007669"/>
    <property type="project" value="InterPro"/>
</dbReference>